<accession>A0A9Q1GH49</accession>
<dbReference type="AlphaFoldDB" id="A0A9Q1GH49"/>
<dbReference type="OrthoDB" id="1749390at2759"/>
<reference evidence="1" key="1">
    <citation type="submission" date="2022-04" db="EMBL/GenBank/DDBJ databases">
        <title>Carnegiea gigantea Genome sequencing and assembly v2.</title>
        <authorList>
            <person name="Copetti D."/>
            <person name="Sanderson M.J."/>
            <person name="Burquez A."/>
            <person name="Wojciechowski M.F."/>
        </authorList>
    </citation>
    <scope>NUCLEOTIDE SEQUENCE</scope>
    <source>
        <strain evidence="1">SGP5-SGP5p</strain>
        <tissue evidence="1">Aerial part</tissue>
    </source>
</reference>
<evidence type="ECO:0000313" key="2">
    <source>
        <dbReference type="Proteomes" id="UP001153076"/>
    </source>
</evidence>
<protein>
    <recommendedName>
        <fullName evidence="3">Reverse transcriptase</fullName>
    </recommendedName>
</protein>
<sequence length="287" mass="33254">MWDTLVAISHTMNDPWCVLGDFNSVLHQGERVGGNEADERKMRDFGEYRALHNGLWFDMFDFTHVSYQAHSLSVHTPIVLAFPVCPCHQKAFIKDAQFKEIVKHNLDKCVQGPALKLLLSSLRKPLLLLNKHKFADIYAQQIREDIKRQHYVTITHSAIALMKQQSKVEWIGFGDECSRHFMAKLKQRKAMQCIYQITDRNDQWVEGFDRVAEIMTGFYHDLLGRQEQHRSRIDLEVIGLGHTLNLDQQMRLCQPFNDNEIKQALFSIPNYKSPGLDGFNSGFYKAS</sequence>
<name>A0A9Q1GH49_9CARY</name>
<dbReference type="Proteomes" id="UP001153076">
    <property type="component" value="Unassembled WGS sequence"/>
</dbReference>
<gene>
    <name evidence="1" type="ORF">Cgig2_030510</name>
</gene>
<keyword evidence="2" id="KW-1185">Reference proteome</keyword>
<dbReference type="EMBL" id="JAKOGI010004325">
    <property type="protein sequence ID" value="KAJ8419833.1"/>
    <property type="molecule type" value="Genomic_DNA"/>
</dbReference>
<proteinExistence type="predicted"/>
<evidence type="ECO:0000313" key="1">
    <source>
        <dbReference type="EMBL" id="KAJ8419833.1"/>
    </source>
</evidence>
<evidence type="ECO:0008006" key="3">
    <source>
        <dbReference type="Google" id="ProtNLM"/>
    </source>
</evidence>
<comment type="caution">
    <text evidence="1">The sequence shown here is derived from an EMBL/GenBank/DDBJ whole genome shotgun (WGS) entry which is preliminary data.</text>
</comment>
<organism evidence="1 2">
    <name type="scientific">Carnegiea gigantea</name>
    <dbReference type="NCBI Taxonomy" id="171969"/>
    <lineage>
        <taxon>Eukaryota</taxon>
        <taxon>Viridiplantae</taxon>
        <taxon>Streptophyta</taxon>
        <taxon>Embryophyta</taxon>
        <taxon>Tracheophyta</taxon>
        <taxon>Spermatophyta</taxon>
        <taxon>Magnoliopsida</taxon>
        <taxon>eudicotyledons</taxon>
        <taxon>Gunneridae</taxon>
        <taxon>Pentapetalae</taxon>
        <taxon>Caryophyllales</taxon>
        <taxon>Cactineae</taxon>
        <taxon>Cactaceae</taxon>
        <taxon>Cactoideae</taxon>
        <taxon>Echinocereeae</taxon>
        <taxon>Carnegiea</taxon>
    </lineage>
</organism>